<sequence length="282" mass="31582">MNTMESQAELEQALQQIKKWEKDQGGIMFWDKLGRIPFMILDKMTPKMIRNKLGVVLNELGRFIQSGGTYLISSKAVMQRLAKEQGQADQELTIAQASQLPLQVMNKTADSLSKNRSNWAALQGATTGIGGIFTISADIPAMIGMSLKILQEIALCYGYDPKDPKERLFIMKCLQFSSSDIVGKKSILSELSDFDHADTSKEVFSQMKGWHEVITTYRDNFGIKKLFQLIPVAGIAFGAFTNHTALESVAEAGKMLYRKRRVQERLQELQQADSTATSLEKM</sequence>
<protein>
    <recommendedName>
        <fullName evidence="3">EcsC family protein</fullName>
    </recommendedName>
</protein>
<name>A0A1E3L813_9BACL</name>
<accession>A0A1E3L813</accession>
<proteinExistence type="predicted"/>
<dbReference type="PANTHER" id="PTHR41260:SF1">
    <property type="entry name" value="PROTEIN ECSC"/>
    <property type="match status" value="1"/>
</dbReference>
<evidence type="ECO:0000313" key="1">
    <source>
        <dbReference type="EMBL" id="ODP29952.1"/>
    </source>
</evidence>
<gene>
    <name evidence="1" type="ORF">PTI45_00727</name>
</gene>
<reference evidence="1 2" key="1">
    <citation type="submission" date="2016-08" db="EMBL/GenBank/DDBJ databases">
        <title>Genome sequencing of Paenibacillus sp. TI45-13ar, isolated from Korean traditional nuruk.</title>
        <authorList>
            <person name="Kim S.-J."/>
        </authorList>
    </citation>
    <scope>NUCLEOTIDE SEQUENCE [LARGE SCALE GENOMIC DNA]</scope>
    <source>
        <strain evidence="1 2">TI45-13ar</strain>
    </source>
</reference>
<evidence type="ECO:0008006" key="3">
    <source>
        <dbReference type="Google" id="ProtNLM"/>
    </source>
</evidence>
<dbReference type="Proteomes" id="UP000094578">
    <property type="component" value="Unassembled WGS sequence"/>
</dbReference>
<dbReference type="EMBL" id="MDER01000027">
    <property type="protein sequence ID" value="ODP29952.1"/>
    <property type="molecule type" value="Genomic_DNA"/>
</dbReference>
<organism evidence="1 2">
    <name type="scientific">Paenibacillus nuruki</name>
    <dbReference type="NCBI Taxonomy" id="1886670"/>
    <lineage>
        <taxon>Bacteria</taxon>
        <taxon>Bacillati</taxon>
        <taxon>Bacillota</taxon>
        <taxon>Bacilli</taxon>
        <taxon>Bacillales</taxon>
        <taxon>Paenibacillaceae</taxon>
        <taxon>Paenibacillus</taxon>
    </lineage>
</organism>
<dbReference type="RefSeq" id="WP_069326183.1">
    <property type="nucleotide sequence ID" value="NZ_MDER01000027.1"/>
</dbReference>
<keyword evidence="2" id="KW-1185">Reference proteome</keyword>
<dbReference type="Pfam" id="PF12787">
    <property type="entry name" value="EcsC"/>
    <property type="match status" value="1"/>
</dbReference>
<dbReference type="PANTHER" id="PTHR41260">
    <property type="entry name" value="PROTEIN ECSC"/>
    <property type="match status" value="1"/>
</dbReference>
<evidence type="ECO:0000313" key="2">
    <source>
        <dbReference type="Proteomes" id="UP000094578"/>
    </source>
</evidence>
<dbReference type="AlphaFoldDB" id="A0A1E3L813"/>
<dbReference type="STRING" id="1886670.PTI45_00727"/>
<dbReference type="InterPro" id="IPR024787">
    <property type="entry name" value="EcsC"/>
</dbReference>
<dbReference type="PATRIC" id="fig|1886670.3.peg.747"/>
<comment type="caution">
    <text evidence="1">The sequence shown here is derived from an EMBL/GenBank/DDBJ whole genome shotgun (WGS) entry which is preliminary data.</text>
</comment>